<dbReference type="Proteomes" id="UP000645966">
    <property type="component" value="Unassembled WGS sequence"/>
</dbReference>
<organism evidence="1 2">
    <name type="scientific">Corynebacterium meridianum</name>
    <dbReference type="NCBI Taxonomy" id="2765363"/>
    <lineage>
        <taxon>Bacteria</taxon>
        <taxon>Bacillati</taxon>
        <taxon>Actinomycetota</taxon>
        <taxon>Actinomycetes</taxon>
        <taxon>Mycobacteriales</taxon>
        <taxon>Corynebacteriaceae</taxon>
        <taxon>Corynebacterium</taxon>
    </lineage>
</organism>
<evidence type="ECO:0008006" key="3">
    <source>
        <dbReference type="Google" id="ProtNLM"/>
    </source>
</evidence>
<sequence length="275" mass="29076">MVTYTHSWKARNQDAVIATDRLIAAIDGCSPISSADGSGERVSDFAATFAEDLAASVSDPGHVHGQIATALQNTQKRCGNHGVTATLALAVWDAENLAAAVIGDSPVVVERAGEDATVIITDPAYDGHEDAALARVREALSEGVPASRAYTSARPLLSTDRVARNTCEGRWIISDFTPAKDVAARITVRTFPTGSVSRVSACTDGMSRIVELLGVLTYPELFDRVQAGAGDELVSIIDELENDDLEGAKLPRFSRRDDMSAAIGVPDRPITPSAD</sequence>
<protein>
    <recommendedName>
        <fullName evidence="3">Protein phosphatase 2C-like protein</fullName>
    </recommendedName>
</protein>
<reference evidence="1" key="1">
    <citation type="submission" date="2020-12" db="EMBL/GenBank/DDBJ databases">
        <title>Genome public.</title>
        <authorList>
            <person name="Sun Q."/>
        </authorList>
    </citation>
    <scope>NUCLEOTIDE SEQUENCE</scope>
    <source>
        <strain evidence="1">CCM 8863</strain>
    </source>
</reference>
<dbReference type="AlphaFoldDB" id="A0A934I8R0"/>
<evidence type="ECO:0000313" key="1">
    <source>
        <dbReference type="EMBL" id="MBI8989343.1"/>
    </source>
</evidence>
<dbReference type="Gene3D" id="3.60.40.10">
    <property type="entry name" value="PPM-type phosphatase domain"/>
    <property type="match status" value="1"/>
</dbReference>
<gene>
    <name evidence="1" type="ORF">JDV75_06150</name>
</gene>
<dbReference type="RefSeq" id="WP_198738333.1">
    <property type="nucleotide sequence ID" value="NZ_JAEIOS010000011.1"/>
</dbReference>
<comment type="caution">
    <text evidence="1">The sequence shown here is derived from an EMBL/GenBank/DDBJ whole genome shotgun (WGS) entry which is preliminary data.</text>
</comment>
<keyword evidence="2" id="KW-1185">Reference proteome</keyword>
<dbReference type="EMBL" id="JAEIOS010000011">
    <property type="protein sequence ID" value="MBI8989343.1"/>
    <property type="molecule type" value="Genomic_DNA"/>
</dbReference>
<dbReference type="SUPFAM" id="SSF81606">
    <property type="entry name" value="PP2C-like"/>
    <property type="match status" value="1"/>
</dbReference>
<proteinExistence type="predicted"/>
<dbReference type="InterPro" id="IPR036457">
    <property type="entry name" value="PPM-type-like_dom_sf"/>
</dbReference>
<evidence type="ECO:0000313" key="2">
    <source>
        <dbReference type="Proteomes" id="UP000645966"/>
    </source>
</evidence>
<accession>A0A934I8R0</accession>
<name>A0A934I8R0_9CORY</name>